<reference evidence="1 2" key="1">
    <citation type="submission" date="2023-11" db="EMBL/GenBank/DDBJ databases">
        <title>Winogradskyella pelagius sp. nov., isolated from coastal sediment.</title>
        <authorList>
            <person name="Li F."/>
        </authorList>
    </citation>
    <scope>NUCLEOTIDE SEQUENCE [LARGE SCALE GENOMIC DNA]</scope>
    <source>
        <strain evidence="1 2">KCTC 23502</strain>
    </source>
</reference>
<sequence>MKFLKHVSILFFTITITSCGIYSFTGADTGDAKTFQVNFFQNNADLVEPGLDIDFTNALQDLIQNQTNLSLVNSGGDLLFEGEIVEYRIAPMTATADSRAAQNRLTISVNVRYFNTLDEEKDFEQRFSFFYDFDANAQLIGGTKDEAFEVIFERLTQDIFNTSLANW</sequence>
<evidence type="ECO:0000313" key="1">
    <source>
        <dbReference type="EMBL" id="MDY2586956.1"/>
    </source>
</evidence>
<organism evidence="1 2">
    <name type="scientific">Winogradskyella aquimaris</name>
    <dbReference type="NCBI Taxonomy" id="864074"/>
    <lineage>
        <taxon>Bacteria</taxon>
        <taxon>Pseudomonadati</taxon>
        <taxon>Bacteroidota</taxon>
        <taxon>Flavobacteriia</taxon>
        <taxon>Flavobacteriales</taxon>
        <taxon>Flavobacteriaceae</taxon>
        <taxon>Winogradskyella</taxon>
    </lineage>
</organism>
<proteinExistence type="predicted"/>
<evidence type="ECO:0000313" key="2">
    <source>
        <dbReference type="Proteomes" id="UP001285855"/>
    </source>
</evidence>
<name>A0ABU5EKM5_9FLAO</name>
<dbReference type="PROSITE" id="PS51257">
    <property type="entry name" value="PROKAR_LIPOPROTEIN"/>
    <property type="match status" value="1"/>
</dbReference>
<dbReference type="Proteomes" id="UP001285855">
    <property type="component" value="Unassembled WGS sequence"/>
</dbReference>
<dbReference type="EMBL" id="JAXDAE010000005">
    <property type="protein sequence ID" value="MDY2586956.1"/>
    <property type="molecule type" value="Genomic_DNA"/>
</dbReference>
<accession>A0ABU5EKM5</accession>
<dbReference type="RefSeq" id="WP_320555334.1">
    <property type="nucleotide sequence ID" value="NZ_JAXDAE010000005.1"/>
</dbReference>
<dbReference type="InterPro" id="IPR007485">
    <property type="entry name" value="LPS_assembly_LptE"/>
</dbReference>
<dbReference type="Pfam" id="PF04390">
    <property type="entry name" value="LptE"/>
    <property type="match status" value="1"/>
</dbReference>
<protein>
    <submittedName>
        <fullName evidence="1">LptE family protein</fullName>
    </submittedName>
</protein>
<gene>
    <name evidence="1" type="ORF">SNF14_06370</name>
</gene>
<keyword evidence="2" id="KW-1185">Reference proteome</keyword>
<comment type="caution">
    <text evidence="1">The sequence shown here is derived from an EMBL/GenBank/DDBJ whole genome shotgun (WGS) entry which is preliminary data.</text>
</comment>